<name>A0A4Q2IYF6_9SPHN</name>
<dbReference type="Gene3D" id="2.40.40.20">
    <property type="match status" value="1"/>
</dbReference>
<dbReference type="OrthoDB" id="21121at2"/>
<dbReference type="NCBIfam" id="TIGR03243">
    <property type="entry name" value="arg_catab_AOST"/>
    <property type="match status" value="1"/>
</dbReference>
<comment type="caution">
    <text evidence="4">The sequence shown here is derived from an EMBL/GenBank/DDBJ whole genome shotgun (WGS) entry which is preliminary data.</text>
</comment>
<dbReference type="SUPFAM" id="SSF55729">
    <property type="entry name" value="Acyl-CoA N-acyltransferases (Nat)"/>
    <property type="match status" value="1"/>
</dbReference>
<dbReference type="InterPro" id="IPR016181">
    <property type="entry name" value="Acyl_CoA_acyltransferase"/>
</dbReference>
<dbReference type="Proteomes" id="UP000292347">
    <property type="component" value="Unassembled WGS sequence"/>
</dbReference>
<sequence>MLVVRPAGPADLIALKELAVLSGRGFTSLPENDDVLAERLALAEESFAGTVAPAEAWYTLMLEESDTGEVLGVAGVRAAVGLTRPHFSFRIVTLAQYSPAARTRFDHQALVLVNECGGWTEVGSLFVHPRLRGDGAGSLLARARYMLIGAEPIRFSHTVMAELRGWFDADDTSPFWEGVSSKFYRLPFEQADHMVTATDGQFILDLAPRHPIYVELIDRAASDAIGRVHRDGEAALALLEREGFERSGLVDIFDGGPTVTCARDTLATVRSGRTFRLAVGEVADAAPALLSTAAVVDFRAARAPARADGAALVIAPATADALRLREGDLIRMSAP</sequence>
<keyword evidence="3" id="KW-0012">Acyltransferase</keyword>
<keyword evidence="5" id="KW-1185">Reference proteome</keyword>
<protein>
    <submittedName>
        <fullName evidence="4">Arginine N-succinyltransferase</fullName>
    </submittedName>
</protein>
<reference evidence="4 5" key="1">
    <citation type="submission" date="2019-01" db="EMBL/GenBank/DDBJ databases">
        <title>Sphingomonas mucosissima sp. nov. and Sphingomonas desiccabilis sp. nov., from biological soil crusts in the Colorado Plateau, USA.</title>
        <authorList>
            <person name="Zhu D."/>
        </authorList>
    </citation>
    <scope>NUCLEOTIDE SEQUENCE [LARGE SCALE GENOMIC DNA]</scope>
    <source>
        <strain evidence="4 5">CP1D</strain>
    </source>
</reference>
<dbReference type="InterPro" id="IPR007041">
    <property type="entry name" value="Arg_succinylTrfase_AstA/AruG"/>
</dbReference>
<evidence type="ECO:0000256" key="2">
    <source>
        <dbReference type="ARBA" id="ARBA00022679"/>
    </source>
</evidence>
<proteinExistence type="predicted"/>
<evidence type="ECO:0000256" key="3">
    <source>
        <dbReference type="ARBA" id="ARBA00023315"/>
    </source>
</evidence>
<accession>A0A4Q2IYF6</accession>
<organism evidence="4 5">
    <name type="scientific">Sphingomonas desiccabilis</name>
    <dbReference type="NCBI Taxonomy" id="429134"/>
    <lineage>
        <taxon>Bacteria</taxon>
        <taxon>Pseudomonadati</taxon>
        <taxon>Pseudomonadota</taxon>
        <taxon>Alphaproteobacteria</taxon>
        <taxon>Sphingomonadales</taxon>
        <taxon>Sphingomonadaceae</taxon>
        <taxon>Sphingomonas</taxon>
    </lineage>
</organism>
<evidence type="ECO:0000313" key="5">
    <source>
        <dbReference type="Proteomes" id="UP000292347"/>
    </source>
</evidence>
<dbReference type="PANTHER" id="PTHR30420:SF1">
    <property type="entry name" value="ARGININE N-SUCCINYLTRANSFERASE"/>
    <property type="match status" value="1"/>
</dbReference>
<dbReference type="PANTHER" id="PTHR30420">
    <property type="entry name" value="N-SUCCINYLARGININE DIHYDROLASE"/>
    <property type="match status" value="1"/>
</dbReference>
<dbReference type="Pfam" id="PF04958">
    <property type="entry name" value="AstA"/>
    <property type="match status" value="1"/>
</dbReference>
<evidence type="ECO:0000313" key="4">
    <source>
        <dbReference type="EMBL" id="RXZ34350.1"/>
    </source>
</evidence>
<dbReference type="AlphaFoldDB" id="A0A4Q2IYF6"/>
<evidence type="ECO:0000256" key="1">
    <source>
        <dbReference type="ARBA" id="ARBA00022503"/>
    </source>
</evidence>
<dbReference type="Gene3D" id="3.40.630.30">
    <property type="match status" value="1"/>
</dbReference>
<dbReference type="GO" id="GO:0006527">
    <property type="term" value="P:L-arginine catabolic process"/>
    <property type="evidence" value="ECO:0007669"/>
    <property type="project" value="InterPro"/>
</dbReference>
<gene>
    <name evidence="4" type="ORF">EO081_01215</name>
</gene>
<dbReference type="EMBL" id="SDPT01000001">
    <property type="protein sequence ID" value="RXZ34350.1"/>
    <property type="molecule type" value="Genomic_DNA"/>
</dbReference>
<dbReference type="RefSeq" id="WP_129340142.1">
    <property type="nucleotide sequence ID" value="NZ_JACIDD010000001.1"/>
</dbReference>
<keyword evidence="1" id="KW-0056">Arginine metabolism</keyword>
<keyword evidence="2 4" id="KW-0808">Transferase</keyword>
<dbReference type="GO" id="GO:0008791">
    <property type="term" value="F:arginine N-succinyltransferase activity"/>
    <property type="evidence" value="ECO:0007669"/>
    <property type="project" value="InterPro"/>
</dbReference>